<sequence>MEASQIIGICRFAFLGRGDWIGMRGADAHDAPRLKEQAEWLFDPDRMARRLFTLERICLASVAAQTDPDFRFLVVTSARLPQVWRDRLSQLCAGLPQAELILSDSPDLAGVLRPILMRSARQTGRAALQFRLDDDDAVGPGFVADLRRIGTATAALPEHAISFPRGLSVMCYGDNPPSFWKTWRPLPARPWRCGWPIPASRSSRTTISTCRARCWPSPSLGPRAIS</sequence>
<dbReference type="Pfam" id="PF11316">
    <property type="entry name" value="Rhamno_transf"/>
    <property type="match status" value="1"/>
</dbReference>
<dbReference type="InterPro" id="IPR029044">
    <property type="entry name" value="Nucleotide-diphossugar_trans"/>
</dbReference>
<reference evidence="1 2" key="1">
    <citation type="submission" date="2021-01" db="EMBL/GenBank/DDBJ databases">
        <title>011410 draft genome.</title>
        <authorList>
            <person name="Lang L."/>
        </authorList>
    </citation>
    <scope>NUCLEOTIDE SEQUENCE [LARGE SCALE GENOMIC DNA]</scope>
    <source>
        <strain evidence="1 2">KCTC 42845</strain>
    </source>
</reference>
<accession>A0ABS1S301</accession>
<dbReference type="InterPro" id="IPR021466">
    <property type="entry name" value="Put_rhamnosyl_transferase"/>
</dbReference>
<dbReference type="EMBL" id="JAESHT010000004">
    <property type="protein sequence ID" value="MBL3673092.1"/>
    <property type="molecule type" value="Genomic_DNA"/>
</dbReference>
<name>A0ABS1S301_9RHOB</name>
<comment type="caution">
    <text evidence="1">The sequence shown here is derived from an EMBL/GenBank/DDBJ whole genome shotgun (WGS) entry which is preliminary data.</text>
</comment>
<proteinExistence type="predicted"/>
<organism evidence="1 2">
    <name type="scientific">Paracoccus aerius</name>
    <dbReference type="NCBI Taxonomy" id="1915382"/>
    <lineage>
        <taxon>Bacteria</taxon>
        <taxon>Pseudomonadati</taxon>
        <taxon>Pseudomonadota</taxon>
        <taxon>Alphaproteobacteria</taxon>
        <taxon>Rhodobacterales</taxon>
        <taxon>Paracoccaceae</taxon>
        <taxon>Paracoccus</taxon>
    </lineage>
</organism>
<dbReference type="SUPFAM" id="SSF53448">
    <property type="entry name" value="Nucleotide-diphospho-sugar transferases"/>
    <property type="match status" value="1"/>
</dbReference>
<keyword evidence="2" id="KW-1185">Reference proteome</keyword>
<evidence type="ECO:0008006" key="3">
    <source>
        <dbReference type="Google" id="ProtNLM"/>
    </source>
</evidence>
<evidence type="ECO:0000313" key="1">
    <source>
        <dbReference type="EMBL" id="MBL3673092.1"/>
    </source>
</evidence>
<dbReference type="Proteomes" id="UP000644749">
    <property type="component" value="Unassembled WGS sequence"/>
</dbReference>
<protein>
    <recommendedName>
        <fullName evidence="3">Rhamnosyltransferase</fullName>
    </recommendedName>
</protein>
<dbReference type="RefSeq" id="WP_191309053.1">
    <property type="nucleotide sequence ID" value="NZ_BNCL01000004.1"/>
</dbReference>
<evidence type="ECO:0000313" key="2">
    <source>
        <dbReference type="Proteomes" id="UP000644749"/>
    </source>
</evidence>
<gene>
    <name evidence="1" type="ORF">JL111_06270</name>
</gene>
<dbReference type="CDD" id="cd00761">
    <property type="entry name" value="Glyco_tranf_GTA_type"/>
    <property type="match status" value="1"/>
</dbReference>